<dbReference type="Proteomes" id="UP001174909">
    <property type="component" value="Unassembled WGS sequence"/>
</dbReference>
<evidence type="ECO:0000256" key="1">
    <source>
        <dbReference type="ARBA" id="ARBA00022574"/>
    </source>
</evidence>
<dbReference type="PANTHER" id="PTHR32215">
    <property type="entry name" value="CILIA- AND FLAGELLA-ASSOCIATED PROTEIN 57"/>
    <property type="match status" value="1"/>
</dbReference>
<keyword evidence="4" id="KW-0175">Coiled coil</keyword>
<feature type="coiled-coil region" evidence="4">
    <location>
        <begin position="331"/>
        <end position="405"/>
    </location>
</feature>
<dbReference type="Gene3D" id="2.130.10.10">
    <property type="entry name" value="YVTN repeat-like/Quinoprotein amine dehydrogenase"/>
    <property type="match status" value="1"/>
</dbReference>
<gene>
    <name evidence="7" type="ORF">GBAR_LOCUS2922</name>
</gene>
<name>A0AA35R2I1_GEOBA</name>
<keyword evidence="7" id="KW-0282">Flagellum</keyword>
<protein>
    <submittedName>
        <fullName evidence="7">Cilia- and flagella-associated protein 57</fullName>
    </submittedName>
</protein>
<organism evidence="7 8">
    <name type="scientific">Geodia barretti</name>
    <name type="common">Barrett's horny sponge</name>
    <dbReference type="NCBI Taxonomy" id="519541"/>
    <lineage>
        <taxon>Eukaryota</taxon>
        <taxon>Metazoa</taxon>
        <taxon>Porifera</taxon>
        <taxon>Demospongiae</taxon>
        <taxon>Heteroscleromorpha</taxon>
        <taxon>Tetractinellida</taxon>
        <taxon>Astrophorina</taxon>
        <taxon>Geodiidae</taxon>
        <taxon>Geodia</taxon>
    </lineage>
</organism>
<keyword evidence="2" id="KW-0677">Repeat</keyword>
<feature type="non-terminal residue" evidence="7">
    <location>
        <position position="589"/>
    </location>
</feature>
<feature type="region of interest" description="Disordered" evidence="5">
    <location>
        <begin position="474"/>
        <end position="512"/>
    </location>
</feature>
<proteinExistence type="predicted"/>
<evidence type="ECO:0000256" key="3">
    <source>
        <dbReference type="PROSITE-ProRule" id="PRU00221"/>
    </source>
</evidence>
<dbReference type="EMBL" id="CASHTH010000400">
    <property type="protein sequence ID" value="CAI8000414.1"/>
    <property type="molecule type" value="Genomic_DNA"/>
</dbReference>
<evidence type="ECO:0000259" key="6">
    <source>
        <dbReference type="Pfam" id="PF23414"/>
    </source>
</evidence>
<dbReference type="InterPro" id="IPR052993">
    <property type="entry name" value="CFA-57"/>
</dbReference>
<reference evidence="7" key="1">
    <citation type="submission" date="2023-03" db="EMBL/GenBank/DDBJ databases">
        <authorList>
            <person name="Steffen K."/>
            <person name="Cardenas P."/>
        </authorList>
    </citation>
    <scope>NUCLEOTIDE SEQUENCE</scope>
</reference>
<dbReference type="InterPro" id="IPR036322">
    <property type="entry name" value="WD40_repeat_dom_sf"/>
</dbReference>
<feature type="repeat" description="WD" evidence="3">
    <location>
        <begin position="151"/>
        <end position="192"/>
    </location>
</feature>
<evidence type="ECO:0000256" key="2">
    <source>
        <dbReference type="ARBA" id="ARBA00022737"/>
    </source>
</evidence>
<dbReference type="InterPro" id="IPR015943">
    <property type="entry name" value="WD40/YVTN_repeat-like_dom_sf"/>
</dbReference>
<dbReference type="SUPFAM" id="SSF50978">
    <property type="entry name" value="WD40 repeat-like"/>
    <property type="match status" value="1"/>
</dbReference>
<dbReference type="Pfam" id="PF23414">
    <property type="entry name" value="Beta-prop_EML_2"/>
    <property type="match status" value="1"/>
</dbReference>
<dbReference type="InterPro" id="IPR055442">
    <property type="entry name" value="Beta-prop_EML-like_2nd"/>
</dbReference>
<evidence type="ECO:0000256" key="4">
    <source>
        <dbReference type="SAM" id="Coils"/>
    </source>
</evidence>
<sequence>SQQLIVHTLSSSDLTKGLSASSFDYLSCSFHHGAVTGLDVCLRKPIVATCSLDKTIRVWNYENNSLDLHKEFPEEAYSVALHPSGLFVLVGFSEKLRLMSLLINDIRPYKEFLIRGCRECSFSHGGHLFAAANTNLIQIFSTFSFENTANLKGHNGKVRCIKWSQDDTQIVSCSMDGAVYEWGVLSGRRENECVVKSCSYTCLTLTPDLRTTFVVSTDSTLSEMILTDSTVVRSVPTGDVLTEVVLSGSGRMLFAGSSSGSVRSLKFPLNEAGEFTEHQTHSAPITRMRISYDDSCLFSVAKDGSLFCHRVSDKDGRGYRKDKDTPFAEEVLVTKSDMEELNSELSEYKNKVGELRSENDYQLRLKDMNYGEKMKEMRDSHAHEMEKLRTQYETLRTDREREQADYEARLGKMDEDHSATLQDMDDSNNKKLMTEYEKYQELQARSLKLQEEYEKRIEEMEEAREKALQEVTDHYETKLEERDRQREQEYDEHRQQQREAEEMLRQTEEDADEEILQLKNKYEWQLRKRQEECTKMKGELGLQNKKVSSLQEEIRQLKEKNQQLGVEVRNERVCSELAHNASLKTRGTS</sequence>
<accession>A0AA35R2I1</accession>
<keyword evidence="7" id="KW-0969">Cilium</keyword>
<dbReference type="FunFam" id="2.130.10.10:FF:000271">
    <property type="entry name" value="cilia- and flagella-associated protein 57"/>
    <property type="match status" value="1"/>
</dbReference>
<keyword evidence="7" id="KW-0966">Cell projection</keyword>
<feature type="domain" description="EML-like second beta-propeller" evidence="6">
    <location>
        <begin position="36"/>
        <end position="310"/>
    </location>
</feature>
<dbReference type="PANTHER" id="PTHR32215:SF0">
    <property type="entry name" value="CILIA- AND FLAGELLA-ASSOCIATED PROTEIN 57"/>
    <property type="match status" value="1"/>
</dbReference>
<dbReference type="AlphaFoldDB" id="A0AA35R2I1"/>
<evidence type="ECO:0000313" key="7">
    <source>
        <dbReference type="EMBL" id="CAI8000414.1"/>
    </source>
</evidence>
<feature type="repeat" description="WD" evidence="3">
    <location>
        <begin position="28"/>
        <end position="69"/>
    </location>
</feature>
<keyword evidence="8" id="KW-1185">Reference proteome</keyword>
<evidence type="ECO:0000313" key="8">
    <source>
        <dbReference type="Proteomes" id="UP001174909"/>
    </source>
</evidence>
<keyword evidence="1 3" id="KW-0853">WD repeat</keyword>
<dbReference type="InterPro" id="IPR001680">
    <property type="entry name" value="WD40_rpt"/>
</dbReference>
<dbReference type="SMART" id="SM00320">
    <property type="entry name" value="WD40"/>
    <property type="match status" value="4"/>
</dbReference>
<evidence type="ECO:0000256" key="5">
    <source>
        <dbReference type="SAM" id="MobiDB-lite"/>
    </source>
</evidence>
<comment type="caution">
    <text evidence="7">The sequence shown here is derived from an EMBL/GenBank/DDBJ whole genome shotgun (WGS) entry which is preliminary data.</text>
</comment>
<dbReference type="PROSITE" id="PS50294">
    <property type="entry name" value="WD_REPEATS_REGION"/>
    <property type="match status" value="1"/>
</dbReference>
<dbReference type="PROSITE" id="PS50082">
    <property type="entry name" value="WD_REPEATS_2"/>
    <property type="match status" value="2"/>
</dbReference>
<feature type="compositionally biased region" description="Basic and acidic residues" evidence="5">
    <location>
        <begin position="474"/>
        <end position="508"/>
    </location>
</feature>